<dbReference type="SUPFAM" id="SSF46894">
    <property type="entry name" value="C-terminal effector domain of the bipartite response regulators"/>
    <property type="match status" value="1"/>
</dbReference>
<organism evidence="9 10">
    <name type="scientific">Kitasatospora purpeofusca</name>
    <dbReference type="NCBI Taxonomy" id="67352"/>
    <lineage>
        <taxon>Bacteria</taxon>
        <taxon>Bacillati</taxon>
        <taxon>Actinomycetota</taxon>
        <taxon>Actinomycetes</taxon>
        <taxon>Kitasatosporales</taxon>
        <taxon>Streptomycetaceae</taxon>
        <taxon>Kitasatospora</taxon>
    </lineage>
</organism>
<evidence type="ECO:0000256" key="3">
    <source>
        <dbReference type="ARBA" id="ARBA00023012"/>
    </source>
</evidence>
<dbReference type="PANTHER" id="PTHR35807:SF1">
    <property type="entry name" value="TRANSCRIPTIONAL REGULATOR REDD"/>
    <property type="match status" value="1"/>
</dbReference>
<gene>
    <name evidence="9" type="ORF">OHA16_12530</name>
</gene>
<dbReference type="InterPro" id="IPR016032">
    <property type="entry name" value="Sig_transdc_resp-reg_C-effctor"/>
</dbReference>
<dbReference type="RefSeq" id="WP_328954673.1">
    <property type="nucleotide sequence ID" value="NZ_CP108110.1"/>
</dbReference>
<evidence type="ECO:0000313" key="9">
    <source>
        <dbReference type="EMBL" id="WUQ83724.1"/>
    </source>
</evidence>
<dbReference type="PRINTS" id="PR00364">
    <property type="entry name" value="DISEASERSIST"/>
</dbReference>
<dbReference type="EMBL" id="CP108110">
    <property type="protein sequence ID" value="WUQ83724.1"/>
    <property type="molecule type" value="Genomic_DNA"/>
</dbReference>
<dbReference type="InterPro" id="IPR027417">
    <property type="entry name" value="P-loop_NTPase"/>
</dbReference>
<feature type="DNA-binding region" description="OmpR/PhoB-type" evidence="7">
    <location>
        <begin position="1"/>
        <end position="105"/>
    </location>
</feature>
<dbReference type="InterPro" id="IPR002182">
    <property type="entry name" value="NB-ARC"/>
</dbReference>
<accession>A0ABZ1TYU1</accession>
<dbReference type="SUPFAM" id="SSF48452">
    <property type="entry name" value="TPR-like"/>
    <property type="match status" value="3"/>
</dbReference>
<evidence type="ECO:0000256" key="4">
    <source>
        <dbReference type="ARBA" id="ARBA00023015"/>
    </source>
</evidence>
<dbReference type="Gene3D" id="1.25.40.10">
    <property type="entry name" value="Tetratricopeptide repeat domain"/>
    <property type="match status" value="1"/>
</dbReference>
<evidence type="ECO:0000313" key="10">
    <source>
        <dbReference type="Proteomes" id="UP001432222"/>
    </source>
</evidence>
<sequence>MADMGGSGLRFGLLGPLRAWYGERELELGRPQQRAVLAVLLGAAGRTVATAVLVEGVWGGAAPADPRKAVQVAVSRLRAAFRPYTGDDPQRMPLVRVGDGYALRVPEAEVDAAVWDALLAEAGRLRDADAPPQEVREVLRGARRLWAGEPLAGLPGPHAESVRARLAEQRISAKETQLELDAELGDRTDLTAEAAALALEHPGRARLTAVLMRALYQAGRKTEALAVYEDARASLPPGEHGPAALQLRILREDATLLPAAAATAEPAAETWQAPEQLRSGLTDFTGRAEEAEALLDRLATAGGRAVVVSALDGMGGVGKTTLAVHVARRIRGRFPDGQLFADLRGADRTPPDPGTVLAGFLRALGVAPAEIPPDTRERSALYRSALAGRRVLVVLDNAATPGHVEPLLPGSAGCAVLITSRHRLAGLSGAHHLRLDILPPEQALELLTRIVGAGRAAAEPGAAEEIVRACGLLPLAVRIVASRLAADPSLTLAALAEGLRQEHRLAELSDGERTVEASFALSYHRLDAELARAFRLLSLPDAPDIPLPCAAALLDRPEAGTAELLETLVDLNLLHSPRFGRYGFHDLVRAYARGRLAAEDGAAERTAAADRLTDFCLATARNADRAARKADPVELSLLGVPVHRPGRAFADGSEAVRWMREQAEVHAAAIALSCADPDLPLDRAAELADRMGAVLSERTQTTVIADLAEHLAREAAERGDHGALALARYLRGANLWHINRYAESEAEIRRAVELCSSAAGSPVPGSSAAGSPAVGSGAARSAAQTERVLAKALLTLGGNARIHGRYAEAAEHAGRAAQLFRRLGAERSEGSALGEFAFSCAQTGRLTEARAAAERGALLMSGSGPVSAATGRYYLARVLRLCGDPEAALAHAAGAREEFATLQVTVFEAAAGDLAARIHAEAGRWLLAVDAAEAVLPLARRTSAALEAALLRTLGTALTGLGRPRQARACLADGLEVYERLGLDEDAAQVRALLAALE</sequence>
<dbReference type="Proteomes" id="UP001432222">
    <property type="component" value="Chromosome"/>
</dbReference>
<evidence type="ECO:0000256" key="1">
    <source>
        <dbReference type="ARBA" id="ARBA00005820"/>
    </source>
</evidence>
<evidence type="ECO:0000256" key="7">
    <source>
        <dbReference type="PROSITE-ProRule" id="PRU01091"/>
    </source>
</evidence>
<dbReference type="PANTHER" id="PTHR35807">
    <property type="entry name" value="TRANSCRIPTIONAL REGULATOR REDD-RELATED"/>
    <property type="match status" value="1"/>
</dbReference>
<protein>
    <submittedName>
        <fullName evidence="9">NB-ARC domain-containing protein</fullName>
    </submittedName>
</protein>
<dbReference type="InterPro" id="IPR001867">
    <property type="entry name" value="OmpR/PhoB-type_DNA-bd"/>
</dbReference>
<dbReference type="SUPFAM" id="SSF52540">
    <property type="entry name" value="P-loop containing nucleoside triphosphate hydrolases"/>
    <property type="match status" value="1"/>
</dbReference>
<keyword evidence="3" id="KW-0902">Two-component regulatory system</keyword>
<evidence type="ECO:0000256" key="2">
    <source>
        <dbReference type="ARBA" id="ARBA00022737"/>
    </source>
</evidence>
<feature type="domain" description="OmpR/PhoB-type" evidence="8">
    <location>
        <begin position="1"/>
        <end position="105"/>
    </location>
</feature>
<dbReference type="InterPro" id="IPR036388">
    <property type="entry name" value="WH-like_DNA-bd_sf"/>
</dbReference>
<dbReference type="PROSITE" id="PS51755">
    <property type="entry name" value="OMPR_PHOB"/>
    <property type="match status" value="1"/>
</dbReference>
<keyword evidence="5 7" id="KW-0238">DNA-binding</keyword>
<evidence type="ECO:0000256" key="5">
    <source>
        <dbReference type="ARBA" id="ARBA00023125"/>
    </source>
</evidence>
<evidence type="ECO:0000259" key="8">
    <source>
        <dbReference type="PROSITE" id="PS51755"/>
    </source>
</evidence>
<name>A0ABZ1TYU1_9ACTN</name>
<dbReference type="Gene3D" id="1.10.8.430">
    <property type="entry name" value="Helical domain of apoptotic protease-activating factors"/>
    <property type="match status" value="1"/>
</dbReference>
<proteinExistence type="inferred from homology"/>
<dbReference type="Pfam" id="PF00931">
    <property type="entry name" value="NB-ARC"/>
    <property type="match status" value="1"/>
</dbReference>
<keyword evidence="6" id="KW-0804">Transcription</keyword>
<dbReference type="SMART" id="SM01043">
    <property type="entry name" value="BTAD"/>
    <property type="match status" value="1"/>
</dbReference>
<evidence type="ECO:0000256" key="6">
    <source>
        <dbReference type="ARBA" id="ARBA00023163"/>
    </source>
</evidence>
<dbReference type="InterPro" id="IPR042197">
    <property type="entry name" value="Apaf_helical"/>
</dbReference>
<keyword evidence="10" id="KW-1185">Reference proteome</keyword>
<dbReference type="InterPro" id="IPR051677">
    <property type="entry name" value="AfsR-DnrI-RedD_regulator"/>
</dbReference>
<dbReference type="SMART" id="SM00862">
    <property type="entry name" value="Trans_reg_C"/>
    <property type="match status" value="1"/>
</dbReference>
<comment type="similarity">
    <text evidence="1">Belongs to the AfsR/DnrI/RedD regulatory family.</text>
</comment>
<dbReference type="Gene3D" id="1.10.10.10">
    <property type="entry name" value="Winged helix-like DNA-binding domain superfamily/Winged helix DNA-binding domain"/>
    <property type="match status" value="1"/>
</dbReference>
<reference evidence="9" key="1">
    <citation type="submission" date="2022-10" db="EMBL/GenBank/DDBJ databases">
        <title>The complete genomes of actinobacterial strains from the NBC collection.</title>
        <authorList>
            <person name="Joergensen T.S."/>
            <person name="Alvarez Arevalo M."/>
            <person name="Sterndorff E.B."/>
            <person name="Faurdal D."/>
            <person name="Vuksanovic O."/>
            <person name="Mourched A.-S."/>
            <person name="Charusanti P."/>
            <person name="Shaw S."/>
            <person name="Blin K."/>
            <person name="Weber T."/>
        </authorList>
    </citation>
    <scope>NUCLEOTIDE SEQUENCE</scope>
    <source>
        <strain evidence="9">NBC_00222</strain>
    </source>
</reference>
<dbReference type="Pfam" id="PF00486">
    <property type="entry name" value="Trans_reg_C"/>
    <property type="match status" value="1"/>
</dbReference>
<dbReference type="InterPro" id="IPR005158">
    <property type="entry name" value="BTAD"/>
</dbReference>
<keyword evidence="4" id="KW-0805">Transcription regulation</keyword>
<dbReference type="InterPro" id="IPR011990">
    <property type="entry name" value="TPR-like_helical_dom_sf"/>
</dbReference>
<dbReference type="Pfam" id="PF03704">
    <property type="entry name" value="BTAD"/>
    <property type="match status" value="1"/>
</dbReference>
<keyword evidence="2" id="KW-0677">Repeat</keyword>
<dbReference type="Gene3D" id="3.40.50.300">
    <property type="entry name" value="P-loop containing nucleotide triphosphate hydrolases"/>
    <property type="match status" value="1"/>
</dbReference>